<keyword evidence="4" id="KW-0862">Zinc</keyword>
<evidence type="ECO:0000313" key="8">
    <source>
        <dbReference type="Proteomes" id="UP000306378"/>
    </source>
</evidence>
<keyword evidence="2" id="KW-0479">Metal-binding</keyword>
<evidence type="ECO:0000313" key="9">
    <source>
        <dbReference type="Proteomes" id="UP000308349"/>
    </source>
</evidence>
<evidence type="ECO:0000256" key="1">
    <source>
        <dbReference type="ARBA" id="ARBA00007749"/>
    </source>
</evidence>
<dbReference type="InterPro" id="IPR036866">
    <property type="entry name" value="RibonucZ/Hydroxyglut_hydro"/>
</dbReference>
<dbReference type="Proteomes" id="UP000308349">
    <property type="component" value="Unassembled WGS sequence"/>
</dbReference>
<dbReference type="Pfam" id="PF00753">
    <property type="entry name" value="Lactamase_B"/>
    <property type="match status" value="1"/>
</dbReference>
<evidence type="ECO:0000256" key="2">
    <source>
        <dbReference type="ARBA" id="ARBA00022723"/>
    </source>
</evidence>
<dbReference type="OrthoDB" id="2971563at2"/>
<sequence>MTLSLDHYIRPAALHHRQIGDYRLTSLPDGAAYLDPRTWYPASTDETWSEHAHLVNGDGWLVASIGALLIEHGNRCVLIDAGFGPMATPTPPFGLMRGGQLLHSLTQAGKTPADIDAIALTHLHLDHIGWLWHPSTPFADTPILIGDTEWKHRDEAATDGVAPDTLAAFSGRVRTIEPGTAVLPGVHATATPGHSFGHLAYTLTTDTRRLVCFGDALQSPIQIRHPDLTAAIDDDPTTARTTAHALVDDLTTPITEGFGMHFADAQFGRVTTATDGTRTWQPTT</sequence>
<evidence type="ECO:0000256" key="3">
    <source>
        <dbReference type="ARBA" id="ARBA00022801"/>
    </source>
</evidence>
<evidence type="ECO:0000313" key="7">
    <source>
        <dbReference type="EMBL" id="TLG10261.1"/>
    </source>
</evidence>
<dbReference type="EMBL" id="VBUT01000012">
    <property type="protein sequence ID" value="TLF73648.1"/>
    <property type="molecule type" value="Genomic_DNA"/>
</dbReference>
<evidence type="ECO:0000259" key="5">
    <source>
        <dbReference type="SMART" id="SM00849"/>
    </source>
</evidence>
<dbReference type="InterPro" id="IPR001279">
    <property type="entry name" value="Metallo-B-lactamas"/>
</dbReference>
<organism evidence="6 8">
    <name type="scientific">Nocardia cyriacigeorgica</name>
    <dbReference type="NCBI Taxonomy" id="135487"/>
    <lineage>
        <taxon>Bacteria</taxon>
        <taxon>Bacillati</taxon>
        <taxon>Actinomycetota</taxon>
        <taxon>Actinomycetes</taxon>
        <taxon>Mycobacteriales</taxon>
        <taxon>Nocardiaceae</taxon>
        <taxon>Nocardia</taxon>
    </lineage>
</organism>
<dbReference type="EMBL" id="VBUU01000012">
    <property type="protein sequence ID" value="TLG10261.1"/>
    <property type="molecule type" value="Genomic_DNA"/>
</dbReference>
<protein>
    <submittedName>
        <fullName evidence="6">MBL fold metallo-hydrolase</fullName>
    </submittedName>
</protein>
<gene>
    <name evidence="6" type="ORF">FEK34_26535</name>
    <name evidence="7" type="ORF">FEK35_13745</name>
</gene>
<dbReference type="GO" id="GO:0046872">
    <property type="term" value="F:metal ion binding"/>
    <property type="evidence" value="ECO:0007669"/>
    <property type="project" value="UniProtKB-KW"/>
</dbReference>
<dbReference type="SMART" id="SM00849">
    <property type="entry name" value="Lactamase_B"/>
    <property type="match status" value="1"/>
</dbReference>
<dbReference type="PANTHER" id="PTHR42978">
    <property type="entry name" value="QUORUM-QUENCHING LACTONASE YTNP-RELATED-RELATED"/>
    <property type="match status" value="1"/>
</dbReference>
<accession>A0A5R8ND83</accession>
<dbReference type="GO" id="GO:0016787">
    <property type="term" value="F:hydrolase activity"/>
    <property type="evidence" value="ECO:0007669"/>
    <property type="project" value="UniProtKB-KW"/>
</dbReference>
<evidence type="ECO:0000256" key="4">
    <source>
        <dbReference type="ARBA" id="ARBA00022833"/>
    </source>
</evidence>
<comment type="similarity">
    <text evidence="1">Belongs to the metallo-beta-lactamase superfamily.</text>
</comment>
<dbReference type="Proteomes" id="UP000306378">
    <property type="component" value="Unassembled WGS sequence"/>
</dbReference>
<evidence type="ECO:0000313" key="6">
    <source>
        <dbReference type="EMBL" id="TLF73648.1"/>
    </source>
</evidence>
<dbReference type="SUPFAM" id="SSF56281">
    <property type="entry name" value="Metallo-hydrolase/oxidoreductase"/>
    <property type="match status" value="1"/>
</dbReference>
<comment type="caution">
    <text evidence="6">The sequence shown here is derived from an EMBL/GenBank/DDBJ whole genome shotgun (WGS) entry which is preliminary data.</text>
</comment>
<proteinExistence type="inferred from homology"/>
<reference evidence="8 9" key="1">
    <citation type="submission" date="2019-05" db="EMBL/GenBank/DDBJ databases">
        <title>Genomes sequences of two Nocardia cyriacigeorgica environmental isolates, type strains Nocardia asteroides ATCC 19247 and Nocardia cyriacigeorgica DSM 44484.</title>
        <authorList>
            <person name="Vautrin F."/>
            <person name="Bergeron E."/>
            <person name="Dubost A."/>
            <person name="Abrouk D."/>
            <person name="Rodriguez Nava V."/>
            <person name="Pujic P."/>
        </authorList>
    </citation>
    <scope>NUCLEOTIDE SEQUENCE [LARGE SCALE GENOMIC DNA]</scope>
    <source>
        <strain evidence="7 9">EML 1456</strain>
        <strain evidence="6 8">EML 446</strain>
    </source>
</reference>
<keyword evidence="3 6" id="KW-0378">Hydrolase</keyword>
<dbReference type="AlphaFoldDB" id="A0A5R8ND83"/>
<dbReference type="PANTHER" id="PTHR42978:SF6">
    <property type="entry name" value="QUORUM-QUENCHING LACTONASE YTNP-RELATED"/>
    <property type="match status" value="1"/>
</dbReference>
<dbReference type="InterPro" id="IPR051013">
    <property type="entry name" value="MBL_superfamily_lactonases"/>
</dbReference>
<feature type="domain" description="Metallo-beta-lactamase" evidence="5">
    <location>
        <begin position="64"/>
        <end position="261"/>
    </location>
</feature>
<dbReference type="Gene3D" id="3.60.15.10">
    <property type="entry name" value="Ribonuclease Z/Hydroxyacylglutathione hydrolase-like"/>
    <property type="match status" value="1"/>
</dbReference>
<name>A0A5R8ND83_9NOCA</name>
<dbReference type="RefSeq" id="WP_138452159.1">
    <property type="nucleotide sequence ID" value="NZ_JADLSC010000006.1"/>
</dbReference>